<dbReference type="EMBL" id="FN653050">
    <property type="protein sequence ID" value="CBY10039.1"/>
    <property type="molecule type" value="Genomic_DNA"/>
</dbReference>
<dbReference type="InParanoid" id="E4XH91"/>
<organism evidence="1">
    <name type="scientific">Oikopleura dioica</name>
    <name type="common">Tunicate</name>
    <dbReference type="NCBI Taxonomy" id="34765"/>
    <lineage>
        <taxon>Eukaryota</taxon>
        <taxon>Metazoa</taxon>
        <taxon>Chordata</taxon>
        <taxon>Tunicata</taxon>
        <taxon>Appendicularia</taxon>
        <taxon>Copelata</taxon>
        <taxon>Oikopleuridae</taxon>
        <taxon>Oikopleura</taxon>
    </lineage>
</organism>
<evidence type="ECO:0000313" key="2">
    <source>
        <dbReference type="Proteomes" id="UP000001307"/>
    </source>
</evidence>
<gene>
    <name evidence="1" type="ORF">GSOID_T00010862001</name>
</gene>
<reference evidence="1" key="1">
    <citation type="journal article" date="2010" name="Science">
        <title>Plasticity of animal genome architecture unmasked by rapid evolution of a pelagic tunicate.</title>
        <authorList>
            <person name="Denoeud F."/>
            <person name="Henriet S."/>
            <person name="Mungpakdee S."/>
            <person name="Aury J.M."/>
            <person name="Da Silva C."/>
            <person name="Brinkmann H."/>
            <person name="Mikhaleva J."/>
            <person name="Olsen L.C."/>
            <person name="Jubin C."/>
            <person name="Canestro C."/>
            <person name="Bouquet J.M."/>
            <person name="Danks G."/>
            <person name="Poulain J."/>
            <person name="Campsteijn C."/>
            <person name="Adamski M."/>
            <person name="Cross I."/>
            <person name="Yadetie F."/>
            <person name="Muffato M."/>
            <person name="Louis A."/>
            <person name="Butcher S."/>
            <person name="Tsagkogeorga G."/>
            <person name="Konrad A."/>
            <person name="Singh S."/>
            <person name="Jensen M.F."/>
            <person name="Cong E.H."/>
            <person name="Eikeseth-Otteraa H."/>
            <person name="Noel B."/>
            <person name="Anthouard V."/>
            <person name="Porcel B.M."/>
            <person name="Kachouri-Lafond R."/>
            <person name="Nishino A."/>
            <person name="Ugolini M."/>
            <person name="Chourrout P."/>
            <person name="Nishida H."/>
            <person name="Aasland R."/>
            <person name="Huzurbazar S."/>
            <person name="Westhof E."/>
            <person name="Delsuc F."/>
            <person name="Lehrach H."/>
            <person name="Reinhardt R."/>
            <person name="Weissenbach J."/>
            <person name="Roy S.W."/>
            <person name="Artiguenave F."/>
            <person name="Postlethwait J.H."/>
            <person name="Manak J.R."/>
            <person name="Thompson E.M."/>
            <person name="Jaillon O."/>
            <person name="Du Pasquier L."/>
            <person name="Boudinot P."/>
            <person name="Liberles D.A."/>
            <person name="Volff J.N."/>
            <person name="Philippe H."/>
            <person name="Lenhard B."/>
            <person name="Roest Crollius H."/>
            <person name="Wincker P."/>
            <person name="Chourrout D."/>
        </authorList>
    </citation>
    <scope>NUCLEOTIDE SEQUENCE [LARGE SCALE GENOMIC DNA]</scope>
</reference>
<evidence type="ECO:0000313" key="1">
    <source>
        <dbReference type="EMBL" id="CBY10039.1"/>
    </source>
</evidence>
<keyword evidence="2" id="KW-1185">Reference proteome</keyword>
<dbReference type="Proteomes" id="UP000001307">
    <property type="component" value="Unassembled WGS sequence"/>
</dbReference>
<proteinExistence type="predicted"/>
<sequence length="84" mass="9395">MPPTPAGDRNDRLLDFADLLGRLSDSMMKRESFATYERLYQNTKDSAGYLSPELDVLSKFVIPISPNSAKYGSLALQREPLNLS</sequence>
<accession>E4XH91</accession>
<dbReference type="AlphaFoldDB" id="E4XH91"/>
<protein>
    <submittedName>
        <fullName evidence="1">Uncharacterized protein</fullName>
    </submittedName>
</protein>
<name>E4XH91_OIKDI</name>